<gene>
    <name evidence="1" type="ORF">SORDD14_01699</name>
</gene>
<dbReference type="AlphaFoldDB" id="A0A139NU60"/>
<accession>A0A139NU60</accession>
<evidence type="ECO:0000313" key="1">
    <source>
        <dbReference type="EMBL" id="KXT79565.1"/>
    </source>
</evidence>
<dbReference type="PATRIC" id="fig|1303.77.peg.1887"/>
<organism evidence="1 2">
    <name type="scientific">Streptococcus oralis</name>
    <dbReference type="NCBI Taxonomy" id="1303"/>
    <lineage>
        <taxon>Bacteria</taxon>
        <taxon>Bacillati</taxon>
        <taxon>Bacillota</taxon>
        <taxon>Bacilli</taxon>
        <taxon>Lactobacillales</taxon>
        <taxon>Streptococcaceae</taxon>
        <taxon>Streptococcus</taxon>
    </lineage>
</organism>
<sequence length="146" mass="16399">MSWSEIIEKMIHAITQLAPTIGVVATGWFGMRASKAGHLNQEQFKELKGELSTIHAIGEDNKQNITEINNKLAVHDEAHLATMYLRLERDITVALKRGYTSVHESDIIHKMHSSYKKLGGNGRIDALFNKFVNLEIAEENTNATNQ</sequence>
<dbReference type="EMBL" id="LQRI01000218">
    <property type="protein sequence ID" value="KXT79565.1"/>
    <property type="molecule type" value="Genomic_DNA"/>
</dbReference>
<proteinExistence type="predicted"/>
<comment type="caution">
    <text evidence="1">The sequence shown here is derived from an EMBL/GenBank/DDBJ whole genome shotgun (WGS) entry which is preliminary data.</text>
</comment>
<dbReference type="RefSeq" id="WP_061420132.1">
    <property type="nucleotide sequence ID" value="NZ_KQ969340.1"/>
</dbReference>
<reference evidence="1 2" key="1">
    <citation type="submission" date="2016-01" db="EMBL/GenBank/DDBJ databases">
        <title>Highly variable Streptococcus oralis are common among viridans streptococci isolated from primates.</title>
        <authorList>
            <person name="Denapaite D."/>
            <person name="Rieger M."/>
            <person name="Koendgen S."/>
            <person name="Brueckner R."/>
            <person name="Ochigava I."/>
            <person name="Kappeler P."/>
            <person name="Maetz-Rensing K."/>
            <person name="Leendertz F."/>
            <person name="Hakenbeck R."/>
        </authorList>
    </citation>
    <scope>NUCLEOTIDE SEQUENCE [LARGE SCALE GENOMIC DNA]</scope>
    <source>
        <strain evidence="1 2">DD14</strain>
    </source>
</reference>
<dbReference type="Proteomes" id="UP000070497">
    <property type="component" value="Unassembled WGS sequence"/>
</dbReference>
<protein>
    <submittedName>
        <fullName evidence="1">Phage protein</fullName>
    </submittedName>
</protein>
<evidence type="ECO:0000313" key="2">
    <source>
        <dbReference type="Proteomes" id="UP000070497"/>
    </source>
</evidence>
<name>A0A139NU60_STROR</name>